<sequence>MSNSIVTPELTVAERKLAIANASNYLDALLLDDEYDPNIADSDGLVSYINATTNPPPPELVEERKEVARVLEGLTGIVAAGALAAAGGDQAAKHQPDLWKAPVMYGLAPFTSGYLSEVTTYKRTVVGVEVAVQFLNILLDAVASQGAALASFAKFLAGQGQTIRMNGSNTQEGYKYACIGMVHELFQVENGEWIYTPKIRMYFTHFTRKTFVVSTSCSSYQKVSFDFMIDKFVAPFKIETWRKDETFRQEVDSFIKRYTKAQIDRSKNYFDDIFQSAKGKPVAG</sequence>
<proteinExistence type="predicted"/>
<evidence type="ECO:0000313" key="2">
    <source>
        <dbReference type="EMBL" id="BCJ37473.1"/>
    </source>
</evidence>
<dbReference type="InterPro" id="IPR041576">
    <property type="entry name" value="Evf"/>
</dbReference>
<dbReference type="AlphaFoldDB" id="A0A7R7HYT9"/>
<evidence type="ECO:0000313" key="3">
    <source>
        <dbReference type="Proteomes" id="UP000611640"/>
    </source>
</evidence>
<dbReference type="KEGG" id="atl:Athai_49760"/>
<name>A0A7R7HYT9_9ACTN</name>
<feature type="domain" description="Virulence factor Evf" evidence="1">
    <location>
        <begin position="40"/>
        <end position="272"/>
    </location>
</feature>
<evidence type="ECO:0000259" key="1">
    <source>
        <dbReference type="Pfam" id="PF18270"/>
    </source>
</evidence>
<protein>
    <recommendedName>
        <fullName evidence="1">Virulence factor Evf domain-containing protein</fullName>
    </recommendedName>
</protein>
<dbReference type="Pfam" id="PF18270">
    <property type="entry name" value="Evf"/>
    <property type="match status" value="1"/>
</dbReference>
<accession>A0A7R7HYT9</accession>
<organism evidence="2 3">
    <name type="scientific">Actinocatenispora thailandica</name>
    <dbReference type="NCBI Taxonomy" id="227318"/>
    <lineage>
        <taxon>Bacteria</taxon>
        <taxon>Bacillati</taxon>
        <taxon>Actinomycetota</taxon>
        <taxon>Actinomycetes</taxon>
        <taxon>Micromonosporales</taxon>
        <taxon>Micromonosporaceae</taxon>
        <taxon>Actinocatenispora</taxon>
    </lineage>
</organism>
<dbReference type="Proteomes" id="UP000611640">
    <property type="component" value="Chromosome"/>
</dbReference>
<dbReference type="RefSeq" id="WP_203963679.1">
    <property type="nucleotide sequence ID" value="NZ_AP023355.1"/>
</dbReference>
<keyword evidence="3" id="KW-1185">Reference proteome</keyword>
<gene>
    <name evidence="2" type="ORF">Athai_49760</name>
</gene>
<dbReference type="EMBL" id="AP023355">
    <property type="protein sequence ID" value="BCJ37473.1"/>
    <property type="molecule type" value="Genomic_DNA"/>
</dbReference>
<reference evidence="2 3" key="1">
    <citation type="submission" date="2020-08" db="EMBL/GenBank/DDBJ databases">
        <title>Whole genome shotgun sequence of Actinocatenispora thailandica NBRC 105041.</title>
        <authorList>
            <person name="Komaki H."/>
            <person name="Tamura T."/>
        </authorList>
    </citation>
    <scope>NUCLEOTIDE SEQUENCE [LARGE SCALE GENOMIC DNA]</scope>
    <source>
        <strain evidence="2 3">NBRC 105041</strain>
    </source>
</reference>